<evidence type="ECO:0000256" key="2">
    <source>
        <dbReference type="ARBA" id="ARBA00023012"/>
    </source>
</evidence>
<keyword evidence="4" id="KW-0238">DNA-binding</keyword>
<accession>A0A1F5K009</accession>
<keyword evidence="3" id="KW-0805">Transcription regulation</keyword>
<evidence type="ECO:0000256" key="4">
    <source>
        <dbReference type="ARBA" id="ARBA00023125"/>
    </source>
</evidence>
<dbReference type="AlphaFoldDB" id="A0A1F5K009"/>
<dbReference type="PANTHER" id="PTHR44591:SF3">
    <property type="entry name" value="RESPONSE REGULATORY DOMAIN-CONTAINING PROTEIN"/>
    <property type="match status" value="1"/>
</dbReference>
<dbReference type="InterPro" id="IPR050595">
    <property type="entry name" value="Bact_response_regulator"/>
</dbReference>
<proteinExistence type="predicted"/>
<feature type="modified residue" description="4-aspartylphosphate" evidence="6">
    <location>
        <position position="52"/>
    </location>
</feature>
<keyword evidence="5" id="KW-0804">Transcription</keyword>
<dbReference type="CDD" id="cd17574">
    <property type="entry name" value="REC_OmpR"/>
    <property type="match status" value="1"/>
</dbReference>
<dbReference type="GO" id="GO:0000160">
    <property type="term" value="P:phosphorelay signal transduction system"/>
    <property type="evidence" value="ECO:0007669"/>
    <property type="project" value="UniProtKB-KW"/>
</dbReference>
<organism evidence="8 9">
    <name type="scientific">Candidatus Daviesbacteria bacterium RIFCSPHIGHO2_12_FULL_43_11</name>
    <dbReference type="NCBI Taxonomy" id="1797780"/>
    <lineage>
        <taxon>Bacteria</taxon>
        <taxon>Candidatus Daviesiibacteriota</taxon>
    </lineage>
</organism>
<sequence>MQRILLVEDETPIRELYKRELDLAGFATDAFATGKDGLVALKAAQYDLVLLDIMLPDINGLEVLQTIKQDSATQNIPVVFLTNLGQDDIIKKGFSLGAEGYLIKAALTPDQIIQEVKSIFEGKQKS</sequence>
<evidence type="ECO:0000259" key="7">
    <source>
        <dbReference type="PROSITE" id="PS50110"/>
    </source>
</evidence>
<dbReference type="Proteomes" id="UP000176405">
    <property type="component" value="Unassembled WGS sequence"/>
</dbReference>
<name>A0A1F5K009_9BACT</name>
<dbReference type="STRING" id="1797780.A3E45_01785"/>
<protein>
    <recommendedName>
        <fullName evidence="7">Response regulatory domain-containing protein</fullName>
    </recommendedName>
</protein>
<dbReference type="SUPFAM" id="SSF52172">
    <property type="entry name" value="CheY-like"/>
    <property type="match status" value="1"/>
</dbReference>
<dbReference type="Pfam" id="PF00072">
    <property type="entry name" value="Response_reg"/>
    <property type="match status" value="1"/>
</dbReference>
<dbReference type="PANTHER" id="PTHR44591">
    <property type="entry name" value="STRESS RESPONSE REGULATOR PROTEIN 1"/>
    <property type="match status" value="1"/>
</dbReference>
<evidence type="ECO:0000313" key="9">
    <source>
        <dbReference type="Proteomes" id="UP000176405"/>
    </source>
</evidence>
<dbReference type="Gene3D" id="3.40.50.2300">
    <property type="match status" value="1"/>
</dbReference>
<keyword evidence="2" id="KW-0902">Two-component regulatory system</keyword>
<evidence type="ECO:0000256" key="1">
    <source>
        <dbReference type="ARBA" id="ARBA00022553"/>
    </source>
</evidence>
<comment type="caution">
    <text evidence="8">The sequence shown here is derived from an EMBL/GenBank/DDBJ whole genome shotgun (WGS) entry which is preliminary data.</text>
</comment>
<dbReference type="SMART" id="SM00448">
    <property type="entry name" value="REC"/>
    <property type="match status" value="1"/>
</dbReference>
<dbReference type="FunFam" id="3.40.50.2300:FF:000001">
    <property type="entry name" value="DNA-binding response regulator PhoB"/>
    <property type="match status" value="1"/>
</dbReference>
<evidence type="ECO:0000256" key="5">
    <source>
        <dbReference type="ARBA" id="ARBA00023163"/>
    </source>
</evidence>
<reference evidence="8 9" key="1">
    <citation type="journal article" date="2016" name="Nat. Commun.">
        <title>Thousands of microbial genomes shed light on interconnected biogeochemical processes in an aquifer system.</title>
        <authorList>
            <person name="Anantharaman K."/>
            <person name="Brown C.T."/>
            <person name="Hug L.A."/>
            <person name="Sharon I."/>
            <person name="Castelle C.J."/>
            <person name="Probst A.J."/>
            <person name="Thomas B.C."/>
            <person name="Singh A."/>
            <person name="Wilkins M.J."/>
            <person name="Karaoz U."/>
            <person name="Brodie E.L."/>
            <person name="Williams K.H."/>
            <person name="Hubbard S.S."/>
            <person name="Banfield J.F."/>
        </authorList>
    </citation>
    <scope>NUCLEOTIDE SEQUENCE [LARGE SCALE GENOMIC DNA]</scope>
</reference>
<evidence type="ECO:0000256" key="6">
    <source>
        <dbReference type="PROSITE-ProRule" id="PRU00169"/>
    </source>
</evidence>
<dbReference type="PROSITE" id="PS50110">
    <property type="entry name" value="RESPONSE_REGULATORY"/>
    <property type="match status" value="1"/>
</dbReference>
<dbReference type="InterPro" id="IPR011006">
    <property type="entry name" value="CheY-like_superfamily"/>
</dbReference>
<dbReference type="GO" id="GO:0003677">
    <property type="term" value="F:DNA binding"/>
    <property type="evidence" value="ECO:0007669"/>
    <property type="project" value="UniProtKB-KW"/>
</dbReference>
<dbReference type="EMBL" id="MFDH01000038">
    <property type="protein sequence ID" value="OGE34145.1"/>
    <property type="molecule type" value="Genomic_DNA"/>
</dbReference>
<gene>
    <name evidence="8" type="ORF">A3E45_01785</name>
</gene>
<feature type="domain" description="Response regulatory" evidence="7">
    <location>
        <begin position="3"/>
        <end position="119"/>
    </location>
</feature>
<evidence type="ECO:0000313" key="8">
    <source>
        <dbReference type="EMBL" id="OGE34145.1"/>
    </source>
</evidence>
<keyword evidence="1 6" id="KW-0597">Phosphoprotein</keyword>
<dbReference type="InterPro" id="IPR001789">
    <property type="entry name" value="Sig_transdc_resp-reg_receiver"/>
</dbReference>
<evidence type="ECO:0000256" key="3">
    <source>
        <dbReference type="ARBA" id="ARBA00023015"/>
    </source>
</evidence>